<dbReference type="GO" id="GO:0090524">
    <property type="term" value="F:cytochrome-b5 reductase activity, acting on NADH"/>
    <property type="evidence" value="ECO:0007669"/>
    <property type="project" value="UniProtKB-EC"/>
</dbReference>
<evidence type="ECO:0000256" key="6">
    <source>
        <dbReference type="PIRSR" id="PIRSR601834-1"/>
    </source>
</evidence>
<protein>
    <recommendedName>
        <fullName evidence="2">cytochrome-b5 reductase</fullName>
        <ecNumber evidence="2">1.6.2.2</ecNumber>
    </recommendedName>
</protein>
<dbReference type="PaxDb" id="3218-PP1S14_150V6.1"/>
<organism evidence="10">
    <name type="scientific">Physcomitrium patens</name>
    <name type="common">Spreading-leaved earth moss</name>
    <name type="synonym">Physcomitrella patens</name>
    <dbReference type="NCBI Taxonomy" id="3218"/>
    <lineage>
        <taxon>Eukaryota</taxon>
        <taxon>Viridiplantae</taxon>
        <taxon>Streptophyta</taxon>
        <taxon>Embryophyta</taxon>
        <taxon>Bryophyta</taxon>
        <taxon>Bryophytina</taxon>
        <taxon>Bryopsida</taxon>
        <taxon>Funariidae</taxon>
        <taxon>Funariales</taxon>
        <taxon>Funariaceae</taxon>
        <taxon>Physcomitrium</taxon>
    </lineage>
</organism>
<dbReference type="RefSeq" id="XP_024378855.1">
    <property type="nucleotide sequence ID" value="XM_024523087.2"/>
</dbReference>
<reference evidence="11" key="3">
    <citation type="submission" date="2020-12" db="UniProtKB">
        <authorList>
            <consortium name="EnsemblPlants"/>
        </authorList>
    </citation>
    <scope>IDENTIFICATION</scope>
</reference>
<dbReference type="PROSITE" id="PS51384">
    <property type="entry name" value="FAD_FR"/>
    <property type="match status" value="1"/>
</dbReference>
<dbReference type="Gene3D" id="2.40.30.10">
    <property type="entry name" value="Translation factors"/>
    <property type="match status" value="1"/>
</dbReference>
<dbReference type="SUPFAM" id="SSF52343">
    <property type="entry name" value="Ferredoxin reductase-like, C-terminal NADP-linked domain"/>
    <property type="match status" value="1"/>
</dbReference>
<gene>
    <name evidence="11" type="primary">LOC112283843</name>
    <name evidence="10" type="ORF">PHYPA_009161</name>
</gene>
<evidence type="ECO:0000313" key="12">
    <source>
        <dbReference type="Proteomes" id="UP000006727"/>
    </source>
</evidence>
<dbReference type="PANTHER" id="PTHR19370">
    <property type="entry name" value="NADH-CYTOCHROME B5 REDUCTASE"/>
    <property type="match status" value="1"/>
</dbReference>
<accession>A0A2K1KG76</accession>
<dbReference type="Gene3D" id="3.40.50.80">
    <property type="entry name" value="Nucleotide-binding domain of ferredoxin-NADP reductase (FNR) module"/>
    <property type="match status" value="1"/>
</dbReference>
<dbReference type="InterPro" id="IPR008333">
    <property type="entry name" value="Cbr1-like_FAD-bd_dom"/>
</dbReference>
<dbReference type="InterPro" id="IPR001433">
    <property type="entry name" value="OxRdtase_FAD/NAD-bd"/>
</dbReference>
<feature type="binding site" evidence="6">
    <location>
        <position position="168"/>
    </location>
    <ligand>
        <name>FAD</name>
        <dbReference type="ChEBI" id="CHEBI:57692"/>
    </ligand>
</feature>
<evidence type="ECO:0000256" key="5">
    <source>
        <dbReference type="ARBA" id="ARBA00023002"/>
    </source>
</evidence>
<dbReference type="InterPro" id="IPR001834">
    <property type="entry name" value="CBR-like"/>
</dbReference>
<keyword evidence="8" id="KW-0812">Transmembrane</keyword>
<feature type="binding site" evidence="6">
    <location>
        <position position="141"/>
    </location>
    <ligand>
        <name>FAD</name>
        <dbReference type="ChEBI" id="CHEBI:57692"/>
    </ligand>
</feature>
<evidence type="ECO:0000259" key="9">
    <source>
        <dbReference type="PROSITE" id="PS51384"/>
    </source>
</evidence>
<evidence type="ECO:0000256" key="7">
    <source>
        <dbReference type="SAM" id="MobiDB-lite"/>
    </source>
</evidence>
<dbReference type="Pfam" id="PF00175">
    <property type="entry name" value="NAD_binding_1"/>
    <property type="match status" value="1"/>
</dbReference>
<keyword evidence="12" id="KW-1185">Reference proteome</keyword>
<comment type="cofactor">
    <cofactor evidence="1 6">
        <name>FAD</name>
        <dbReference type="ChEBI" id="CHEBI:57692"/>
    </cofactor>
</comment>
<sequence length="337" mass="37777">MGWSRKHAVYGERYNPEKHRRPVPGSRPDRDAGETSGIADNTRELAFAAVLVLVGIAALYPALHHRGSSLSSEIKAAKSTPLNMKNWVNFTLLESHRVAHNTRIFRFELDPKASLGLQPISHILVRGEVVNRRGRLEKITRSYVPVSDLGATGYFDLLIKILPDGMLSQRIARLNPGDSLEMRGPVVELPYKANMKTHLGMIAGDIGITHMVQLIKAIVLNPNDYTQQVSLIYENESPEDILLKEELDKLSRAYPNFKVFYTVNIAGREWEGGVGHITAEMIYKALPHPSPNTLVLVAGPSTFMDRVCGRKDQERYSGQVLGLLKQLGYKKEHVYKF</sequence>
<dbReference type="RefSeq" id="XP_073390906.1">
    <property type="nucleotide sequence ID" value="XM_073534805.1"/>
</dbReference>
<dbReference type="InterPro" id="IPR017938">
    <property type="entry name" value="Riboflavin_synthase-like_b-brl"/>
</dbReference>
<evidence type="ECO:0000256" key="8">
    <source>
        <dbReference type="SAM" id="Phobius"/>
    </source>
</evidence>
<evidence type="ECO:0000313" key="11">
    <source>
        <dbReference type="EnsemblPlants" id="Pp3c6_18860V3.1"/>
    </source>
</evidence>
<feature type="transmembrane region" description="Helical" evidence="8">
    <location>
        <begin position="45"/>
        <end position="63"/>
    </location>
</feature>
<dbReference type="EC" id="1.6.2.2" evidence="2"/>
<dbReference type="EMBL" id="ABEU02000006">
    <property type="protein sequence ID" value="PNR52786.1"/>
    <property type="molecule type" value="Genomic_DNA"/>
</dbReference>
<keyword evidence="8" id="KW-0472">Membrane</keyword>
<dbReference type="EnsemblPlants" id="Pp3c6_18860V3.2">
    <property type="protein sequence ID" value="Pp3c6_18860V3.2"/>
    <property type="gene ID" value="Pp3c6_18860"/>
</dbReference>
<dbReference type="InterPro" id="IPR039261">
    <property type="entry name" value="FNR_nucleotide-bd"/>
</dbReference>
<keyword evidence="3 6" id="KW-0285">Flavoprotein</keyword>
<reference evidence="10 12" key="1">
    <citation type="journal article" date="2008" name="Science">
        <title>The Physcomitrella genome reveals evolutionary insights into the conquest of land by plants.</title>
        <authorList>
            <person name="Rensing S."/>
            <person name="Lang D."/>
            <person name="Zimmer A."/>
            <person name="Terry A."/>
            <person name="Salamov A."/>
            <person name="Shapiro H."/>
            <person name="Nishiyama T."/>
            <person name="Perroud P.-F."/>
            <person name="Lindquist E."/>
            <person name="Kamisugi Y."/>
            <person name="Tanahashi T."/>
            <person name="Sakakibara K."/>
            <person name="Fujita T."/>
            <person name="Oishi K."/>
            <person name="Shin-I T."/>
            <person name="Kuroki Y."/>
            <person name="Toyoda A."/>
            <person name="Suzuki Y."/>
            <person name="Hashimoto A."/>
            <person name="Yamaguchi K."/>
            <person name="Sugano A."/>
            <person name="Kohara Y."/>
            <person name="Fujiyama A."/>
            <person name="Anterola A."/>
            <person name="Aoki S."/>
            <person name="Ashton N."/>
            <person name="Barbazuk W.B."/>
            <person name="Barker E."/>
            <person name="Bennetzen J."/>
            <person name="Bezanilla M."/>
            <person name="Blankenship R."/>
            <person name="Cho S.H."/>
            <person name="Dutcher S."/>
            <person name="Estelle M."/>
            <person name="Fawcett J.A."/>
            <person name="Gundlach H."/>
            <person name="Hanada K."/>
            <person name="Heyl A."/>
            <person name="Hicks K.A."/>
            <person name="Hugh J."/>
            <person name="Lohr M."/>
            <person name="Mayer K."/>
            <person name="Melkozernov A."/>
            <person name="Murata T."/>
            <person name="Nelson D."/>
            <person name="Pils B."/>
            <person name="Prigge M."/>
            <person name="Reiss B."/>
            <person name="Renner T."/>
            <person name="Rombauts S."/>
            <person name="Rushton P."/>
            <person name="Sanderfoot A."/>
            <person name="Schween G."/>
            <person name="Shiu S.-H."/>
            <person name="Stueber K."/>
            <person name="Theodoulou F.L."/>
            <person name="Tu H."/>
            <person name="Van de Peer Y."/>
            <person name="Verrier P.J."/>
            <person name="Waters E."/>
            <person name="Wood A."/>
            <person name="Yang L."/>
            <person name="Cove D."/>
            <person name="Cuming A."/>
            <person name="Hasebe M."/>
            <person name="Lucas S."/>
            <person name="Mishler D.B."/>
            <person name="Reski R."/>
            <person name="Grigoriev I."/>
            <person name="Quatrano R.S."/>
            <person name="Boore J.L."/>
        </authorList>
    </citation>
    <scope>NUCLEOTIDE SEQUENCE [LARGE SCALE GENOMIC DNA]</scope>
    <source>
        <strain evidence="11 12">cv. Gransden 2004</strain>
    </source>
</reference>
<dbReference type="Pfam" id="PF00970">
    <property type="entry name" value="FAD_binding_6"/>
    <property type="match status" value="1"/>
</dbReference>
<keyword evidence="4 6" id="KW-0274">FAD</keyword>
<name>A0A2K1KG76_PHYPA</name>
<dbReference type="SUPFAM" id="SSF63380">
    <property type="entry name" value="Riboflavin synthase domain-like"/>
    <property type="match status" value="1"/>
</dbReference>
<dbReference type="PRINTS" id="PR00406">
    <property type="entry name" value="CYTB5RDTASE"/>
</dbReference>
<dbReference type="Gramene" id="Pp3c6_18860V3.2">
    <property type="protein sequence ID" value="Pp3c6_18860V3.2"/>
    <property type="gene ID" value="Pp3c6_18860"/>
</dbReference>
<dbReference type="GO" id="GO:0004128">
    <property type="term" value="F:cytochrome-b5 reductase activity, acting on NAD(P)H"/>
    <property type="evidence" value="ECO:0000318"/>
    <property type="project" value="GO_Central"/>
</dbReference>
<dbReference type="CDD" id="cd06183">
    <property type="entry name" value="cyt_b5_reduct_like"/>
    <property type="match status" value="1"/>
</dbReference>
<feature type="binding site" evidence="6">
    <location>
        <position position="158"/>
    </location>
    <ligand>
        <name>FAD</name>
        <dbReference type="ChEBI" id="CHEBI:57692"/>
    </ligand>
</feature>
<feature type="domain" description="FAD-binding FR-type" evidence="9">
    <location>
        <begin position="85"/>
        <end position="192"/>
    </location>
</feature>
<keyword evidence="5" id="KW-0560">Oxidoreductase</keyword>
<feature type="region of interest" description="Disordered" evidence="7">
    <location>
        <begin position="1"/>
        <end position="37"/>
    </location>
</feature>
<keyword evidence="8" id="KW-1133">Transmembrane helix</keyword>
<dbReference type="OrthoDB" id="432685at2759"/>
<evidence type="ECO:0000256" key="3">
    <source>
        <dbReference type="ARBA" id="ARBA00022630"/>
    </source>
</evidence>
<dbReference type="Gramene" id="Pp3c6_18860V3.1">
    <property type="protein sequence ID" value="Pp3c6_18860V3.1"/>
    <property type="gene ID" value="Pp3c6_18860"/>
</dbReference>
<evidence type="ECO:0000256" key="4">
    <source>
        <dbReference type="ARBA" id="ARBA00022827"/>
    </source>
</evidence>
<reference evidence="10 12" key="2">
    <citation type="journal article" date="2018" name="Plant J.">
        <title>The Physcomitrella patens chromosome-scale assembly reveals moss genome structure and evolution.</title>
        <authorList>
            <person name="Lang D."/>
            <person name="Ullrich K.K."/>
            <person name="Murat F."/>
            <person name="Fuchs J."/>
            <person name="Jenkins J."/>
            <person name="Haas F.B."/>
            <person name="Piednoel M."/>
            <person name="Gundlach H."/>
            <person name="Van Bel M."/>
            <person name="Meyberg R."/>
            <person name="Vives C."/>
            <person name="Morata J."/>
            <person name="Symeonidi A."/>
            <person name="Hiss M."/>
            <person name="Muchero W."/>
            <person name="Kamisugi Y."/>
            <person name="Saleh O."/>
            <person name="Blanc G."/>
            <person name="Decker E.L."/>
            <person name="van Gessel N."/>
            <person name="Grimwood J."/>
            <person name="Hayes R.D."/>
            <person name="Graham S.W."/>
            <person name="Gunter L.E."/>
            <person name="McDaniel S.F."/>
            <person name="Hoernstein S.N.W."/>
            <person name="Larsson A."/>
            <person name="Li F.W."/>
            <person name="Perroud P.F."/>
            <person name="Phillips J."/>
            <person name="Ranjan P."/>
            <person name="Rokshar D.S."/>
            <person name="Rothfels C.J."/>
            <person name="Schneider L."/>
            <person name="Shu S."/>
            <person name="Stevenson D.W."/>
            <person name="Thummler F."/>
            <person name="Tillich M."/>
            <person name="Villarreal Aguilar J.C."/>
            <person name="Widiez T."/>
            <person name="Wong G.K."/>
            <person name="Wymore A."/>
            <person name="Zhang Y."/>
            <person name="Zimmer A.D."/>
            <person name="Quatrano R.S."/>
            <person name="Mayer K.F.X."/>
            <person name="Goodstein D."/>
            <person name="Casacuberta J.M."/>
            <person name="Vandepoele K."/>
            <person name="Reski R."/>
            <person name="Cuming A.C."/>
            <person name="Tuskan G.A."/>
            <person name="Maumus F."/>
            <person name="Salse J."/>
            <person name="Schmutz J."/>
            <person name="Rensing S.A."/>
        </authorList>
    </citation>
    <scope>NUCLEOTIDE SEQUENCE [LARGE SCALE GENOMIC DNA]</scope>
    <source>
        <strain evidence="11 12">cv. Gransden 2004</strain>
    </source>
</reference>
<dbReference type="GeneID" id="112283843"/>
<evidence type="ECO:0000313" key="10">
    <source>
        <dbReference type="EMBL" id="PNR52786.1"/>
    </source>
</evidence>
<dbReference type="Proteomes" id="UP000006727">
    <property type="component" value="Chromosome 6"/>
</dbReference>
<feature type="binding site" evidence="6">
    <location>
        <position position="209"/>
    </location>
    <ligand>
        <name>FAD</name>
        <dbReference type="ChEBI" id="CHEBI:57692"/>
    </ligand>
</feature>
<dbReference type="InterPro" id="IPR017927">
    <property type="entry name" value="FAD-bd_FR_type"/>
</dbReference>
<dbReference type="EnsemblPlants" id="Pp3c6_18860V3.1">
    <property type="protein sequence ID" value="Pp3c6_18860V3.1"/>
    <property type="gene ID" value="Pp3c6_18860"/>
</dbReference>
<evidence type="ECO:0000256" key="1">
    <source>
        <dbReference type="ARBA" id="ARBA00001974"/>
    </source>
</evidence>
<dbReference type="AlphaFoldDB" id="A0A2K1KG76"/>
<dbReference type="GO" id="GO:0005739">
    <property type="term" value="C:mitochondrion"/>
    <property type="evidence" value="ECO:0000318"/>
    <property type="project" value="GO_Central"/>
</dbReference>
<evidence type="ECO:0000256" key="2">
    <source>
        <dbReference type="ARBA" id="ARBA00012011"/>
    </source>
</evidence>
<dbReference type="FunFam" id="3.40.50.80:FF:000009">
    <property type="entry name" value="NADH-cytochrome b5 reductase"/>
    <property type="match status" value="1"/>
</dbReference>
<proteinExistence type="predicted"/>
<dbReference type="STRING" id="3218.A0A2K1KG76"/>
<feature type="binding site" evidence="6">
    <location>
        <position position="143"/>
    </location>
    <ligand>
        <name>FAD</name>
        <dbReference type="ChEBI" id="CHEBI:57692"/>
    </ligand>
</feature>
<dbReference type="PANTHER" id="PTHR19370:SF171">
    <property type="entry name" value="NADH-CYTOCHROME B5 REDUCTASE 2"/>
    <property type="match status" value="1"/>
</dbReference>
<feature type="binding site" evidence="6">
    <location>
        <position position="160"/>
    </location>
    <ligand>
        <name>FAD</name>
        <dbReference type="ChEBI" id="CHEBI:57692"/>
    </ligand>
</feature>